<dbReference type="Proteomes" id="UP001186944">
    <property type="component" value="Unassembled WGS sequence"/>
</dbReference>
<dbReference type="InterPro" id="IPR011011">
    <property type="entry name" value="Znf_FYVE_PHD"/>
</dbReference>
<dbReference type="InterPro" id="IPR001965">
    <property type="entry name" value="Znf_PHD"/>
</dbReference>
<dbReference type="GO" id="GO:0005634">
    <property type="term" value="C:nucleus"/>
    <property type="evidence" value="ECO:0007669"/>
    <property type="project" value="TreeGrafter"/>
</dbReference>
<accession>A0AA88XEV7</accession>
<dbReference type="AlphaFoldDB" id="A0AA88XEV7"/>
<evidence type="ECO:0000256" key="4">
    <source>
        <dbReference type="PROSITE-ProRule" id="PRU00146"/>
    </source>
</evidence>
<comment type="caution">
    <text evidence="7">The sequence shown here is derived from an EMBL/GenBank/DDBJ whole genome shotgun (WGS) entry which is preliminary data.</text>
</comment>
<dbReference type="PROSITE" id="PS50016">
    <property type="entry name" value="ZF_PHD_2"/>
    <property type="match status" value="1"/>
</dbReference>
<dbReference type="PROSITE" id="PS01359">
    <property type="entry name" value="ZF_PHD_1"/>
    <property type="match status" value="1"/>
</dbReference>
<reference evidence="7" key="1">
    <citation type="submission" date="2019-08" db="EMBL/GenBank/DDBJ databases">
        <title>The improved chromosome-level genome for the pearl oyster Pinctada fucata martensii using PacBio sequencing and Hi-C.</title>
        <authorList>
            <person name="Zheng Z."/>
        </authorList>
    </citation>
    <scope>NUCLEOTIDE SEQUENCE</scope>
    <source>
        <strain evidence="7">ZZ-2019</strain>
        <tissue evidence="7">Adductor muscle</tissue>
    </source>
</reference>
<dbReference type="SMART" id="SM00249">
    <property type="entry name" value="PHD"/>
    <property type="match status" value="1"/>
</dbReference>
<keyword evidence="1" id="KW-0479">Metal-binding</keyword>
<protein>
    <recommendedName>
        <fullName evidence="6">PHD-type domain-containing protein</fullName>
    </recommendedName>
</protein>
<evidence type="ECO:0000259" key="6">
    <source>
        <dbReference type="PROSITE" id="PS50016"/>
    </source>
</evidence>
<dbReference type="GO" id="GO:0003677">
    <property type="term" value="F:DNA binding"/>
    <property type="evidence" value="ECO:0007669"/>
    <property type="project" value="TreeGrafter"/>
</dbReference>
<dbReference type="InterPro" id="IPR036397">
    <property type="entry name" value="RNaseH_sf"/>
</dbReference>
<dbReference type="Gene3D" id="3.30.420.10">
    <property type="entry name" value="Ribonuclease H-like superfamily/Ribonuclease H"/>
    <property type="match status" value="1"/>
</dbReference>
<dbReference type="SUPFAM" id="SSF57903">
    <property type="entry name" value="FYVE/PHD zinc finger"/>
    <property type="match status" value="1"/>
</dbReference>
<proteinExistence type="predicted"/>
<keyword evidence="3" id="KW-0862">Zinc</keyword>
<keyword evidence="8" id="KW-1185">Reference proteome</keyword>
<dbReference type="Pfam" id="PF00628">
    <property type="entry name" value="PHD"/>
    <property type="match status" value="1"/>
</dbReference>
<organism evidence="7 8">
    <name type="scientific">Pinctada imbricata</name>
    <name type="common">Atlantic pearl-oyster</name>
    <name type="synonym">Pinctada martensii</name>
    <dbReference type="NCBI Taxonomy" id="66713"/>
    <lineage>
        <taxon>Eukaryota</taxon>
        <taxon>Metazoa</taxon>
        <taxon>Spiralia</taxon>
        <taxon>Lophotrochozoa</taxon>
        <taxon>Mollusca</taxon>
        <taxon>Bivalvia</taxon>
        <taxon>Autobranchia</taxon>
        <taxon>Pteriomorphia</taxon>
        <taxon>Pterioida</taxon>
        <taxon>Pterioidea</taxon>
        <taxon>Pteriidae</taxon>
        <taxon>Pinctada</taxon>
    </lineage>
</organism>
<feature type="domain" description="PHD-type" evidence="6">
    <location>
        <begin position="307"/>
        <end position="362"/>
    </location>
</feature>
<gene>
    <name evidence="7" type="ORF">FSP39_002773</name>
</gene>
<dbReference type="Gene3D" id="3.30.40.10">
    <property type="entry name" value="Zinc/RING finger domain, C3HC4 (zinc finger)"/>
    <property type="match status" value="1"/>
</dbReference>
<evidence type="ECO:0000313" key="7">
    <source>
        <dbReference type="EMBL" id="KAK3083761.1"/>
    </source>
</evidence>
<dbReference type="InterPro" id="IPR013083">
    <property type="entry name" value="Znf_RING/FYVE/PHD"/>
</dbReference>
<dbReference type="PANTHER" id="PTHR19303:SF74">
    <property type="entry name" value="POGO TRANSPOSABLE ELEMENT WITH KRAB DOMAIN"/>
    <property type="match status" value="1"/>
</dbReference>
<sequence>MDESGFSGRLTSSKKVIVPKGTRHAYQTQVTMSGHVTVVQAISAGGESCPPMIIFSGCLPRGTYEAGVPDKFIFRSTDSGFINNALFLEWFEEAFIPSLGKERPVLLLLDNHVSHWNPQFIDKAKHHGVDLLYFPSHASHLLQPLDVVYFHILKQKFADLAIKIGYMGCKTLPRNLFPRLLHQAYNNITGSTIASSFSDPGIYPFNNKAVVALNSQKQSKPLSADKENPTIETCETCGHSKENYLVKLGLVSKELSEILVEPPPPPKKKGRKNTRSHEMAEAVYSKPVETEVPTEPEQDMEEAQPTAVLCEVCMTDYDIFWVGCDSCDRWYHHECLSPAARRAVDKSLSDKSVWLCHICSEE</sequence>
<name>A0AA88XEV7_PINIB</name>
<dbReference type="Pfam" id="PF03184">
    <property type="entry name" value="DDE_1"/>
    <property type="match status" value="1"/>
</dbReference>
<dbReference type="PANTHER" id="PTHR19303">
    <property type="entry name" value="TRANSPOSON"/>
    <property type="match status" value="1"/>
</dbReference>
<evidence type="ECO:0000256" key="2">
    <source>
        <dbReference type="ARBA" id="ARBA00022771"/>
    </source>
</evidence>
<dbReference type="InterPro" id="IPR019787">
    <property type="entry name" value="Znf_PHD-finger"/>
</dbReference>
<dbReference type="InterPro" id="IPR019786">
    <property type="entry name" value="Zinc_finger_PHD-type_CS"/>
</dbReference>
<evidence type="ECO:0000313" key="8">
    <source>
        <dbReference type="Proteomes" id="UP001186944"/>
    </source>
</evidence>
<evidence type="ECO:0000256" key="3">
    <source>
        <dbReference type="ARBA" id="ARBA00022833"/>
    </source>
</evidence>
<dbReference type="EMBL" id="VSWD01000013">
    <property type="protein sequence ID" value="KAK3083761.1"/>
    <property type="molecule type" value="Genomic_DNA"/>
</dbReference>
<keyword evidence="2 4" id="KW-0863">Zinc-finger</keyword>
<dbReference type="InterPro" id="IPR050863">
    <property type="entry name" value="CenT-Element_Derived"/>
</dbReference>
<feature type="region of interest" description="Disordered" evidence="5">
    <location>
        <begin position="259"/>
        <end position="300"/>
    </location>
</feature>
<dbReference type="GO" id="GO:0008270">
    <property type="term" value="F:zinc ion binding"/>
    <property type="evidence" value="ECO:0007669"/>
    <property type="project" value="UniProtKB-KW"/>
</dbReference>
<dbReference type="InterPro" id="IPR004875">
    <property type="entry name" value="DDE_SF_endonuclease_dom"/>
</dbReference>
<evidence type="ECO:0000256" key="5">
    <source>
        <dbReference type="SAM" id="MobiDB-lite"/>
    </source>
</evidence>
<evidence type="ECO:0000256" key="1">
    <source>
        <dbReference type="ARBA" id="ARBA00022723"/>
    </source>
</evidence>